<evidence type="ECO:0000256" key="5">
    <source>
        <dbReference type="ARBA" id="ARBA00022964"/>
    </source>
</evidence>
<dbReference type="EMBL" id="CP017480">
    <property type="protein sequence ID" value="APG05756.1"/>
    <property type="molecule type" value="Genomic_DNA"/>
</dbReference>
<keyword evidence="3 9" id="KW-0028">Amino-acid biosynthesis</keyword>
<dbReference type="CDD" id="cd02232">
    <property type="entry name" value="cupin_ARD"/>
    <property type="match status" value="1"/>
</dbReference>
<dbReference type="GO" id="GO:0019284">
    <property type="term" value="P:L-methionine salvage from S-adenosylmethionine"/>
    <property type="evidence" value="ECO:0007669"/>
    <property type="project" value="InterPro"/>
</dbReference>
<evidence type="ECO:0000256" key="4">
    <source>
        <dbReference type="ARBA" id="ARBA00022723"/>
    </source>
</evidence>
<keyword evidence="2 9" id="KW-0533">Nickel</keyword>
<dbReference type="SUPFAM" id="SSF51182">
    <property type="entry name" value="RmlC-like cupins"/>
    <property type="match status" value="1"/>
</dbReference>
<dbReference type="InterPro" id="IPR023956">
    <property type="entry name" value="ARD_bac"/>
</dbReference>
<evidence type="ECO:0000256" key="8">
    <source>
        <dbReference type="ARBA" id="ARBA00023167"/>
    </source>
</evidence>
<dbReference type="PANTHER" id="PTHR23418">
    <property type="entry name" value="ACIREDUCTONE DIOXYGENASE"/>
    <property type="match status" value="1"/>
</dbReference>
<dbReference type="OrthoDB" id="9795636at2"/>
<evidence type="ECO:0000256" key="7">
    <source>
        <dbReference type="ARBA" id="ARBA00023004"/>
    </source>
</evidence>
<dbReference type="PANTHER" id="PTHR23418:SF0">
    <property type="entry name" value="ACIREDUCTONE DIOXYGENASE"/>
    <property type="match status" value="1"/>
</dbReference>
<feature type="binding site" evidence="9">
    <location>
        <position position="141"/>
    </location>
    <ligand>
        <name>Ni(2+)</name>
        <dbReference type="ChEBI" id="CHEBI:49786"/>
    </ligand>
</feature>
<dbReference type="InterPro" id="IPR004313">
    <property type="entry name" value="ARD"/>
</dbReference>
<feature type="site" description="May play a role in metal incorporation in vivo" evidence="9">
    <location>
        <position position="96"/>
    </location>
</feature>
<feature type="binding site" evidence="9">
    <location>
        <position position="103"/>
    </location>
    <ligand>
        <name>Fe(2+)</name>
        <dbReference type="ChEBI" id="CHEBI:29033"/>
    </ligand>
</feature>
<evidence type="ECO:0000313" key="10">
    <source>
        <dbReference type="EMBL" id="APG05756.1"/>
    </source>
</evidence>
<comment type="cofactor">
    <cofactor evidence="9">
        <name>Fe(2+)</name>
        <dbReference type="ChEBI" id="CHEBI:29033"/>
    </cofactor>
    <text evidence="9">Binds 1 Fe(2+) cation per monomer.</text>
</comment>
<feature type="site" description="May play a role in transmitting local conformational changes" evidence="9">
    <location>
        <position position="102"/>
    </location>
</feature>
<comment type="similarity">
    <text evidence="9">Belongs to the acireductone dioxygenase (ARD) family.</text>
</comment>
<dbReference type="Gene3D" id="2.60.120.10">
    <property type="entry name" value="Jelly Rolls"/>
    <property type="match status" value="1"/>
</dbReference>
<accession>A0A1L3EXH1</accession>
<evidence type="ECO:0000256" key="2">
    <source>
        <dbReference type="ARBA" id="ARBA00022596"/>
    </source>
</evidence>
<evidence type="ECO:0000256" key="9">
    <source>
        <dbReference type="HAMAP-Rule" id="MF_01682"/>
    </source>
</evidence>
<evidence type="ECO:0000313" key="11">
    <source>
        <dbReference type="Proteomes" id="UP000182987"/>
    </source>
</evidence>
<keyword evidence="7 9" id="KW-0408">Iron</keyword>
<dbReference type="AlphaFoldDB" id="A0A1L3EXH1"/>
<organism evidence="10 11">
    <name type="scientific">Luteibacter rhizovicinus DSM 16549</name>
    <dbReference type="NCBI Taxonomy" id="1440763"/>
    <lineage>
        <taxon>Bacteria</taxon>
        <taxon>Pseudomonadati</taxon>
        <taxon>Pseudomonadota</taxon>
        <taxon>Gammaproteobacteria</taxon>
        <taxon>Lysobacterales</taxon>
        <taxon>Rhodanobacteraceae</taxon>
        <taxon>Luteibacter</taxon>
    </lineage>
</organism>
<keyword evidence="4 9" id="KW-0479">Metal-binding</keyword>
<comment type="catalytic activity">
    <reaction evidence="1 9">
        <text>1,2-dihydroxy-5-(methylsulfanyl)pent-1-en-3-one + O2 = 4-methylsulfanyl-2-oxobutanoate + formate + 2 H(+)</text>
        <dbReference type="Rhea" id="RHEA:24504"/>
        <dbReference type="ChEBI" id="CHEBI:15378"/>
        <dbReference type="ChEBI" id="CHEBI:15379"/>
        <dbReference type="ChEBI" id="CHEBI:15740"/>
        <dbReference type="ChEBI" id="CHEBI:16723"/>
        <dbReference type="ChEBI" id="CHEBI:49252"/>
        <dbReference type="EC" id="1.13.11.54"/>
    </reaction>
</comment>
<comment type="catalytic activity">
    <reaction evidence="9">
        <text>1,2-dihydroxy-5-(methylsulfanyl)pent-1-en-3-one + O2 = 3-(methylsulfanyl)propanoate + CO + formate + 2 H(+)</text>
        <dbReference type="Rhea" id="RHEA:14161"/>
        <dbReference type="ChEBI" id="CHEBI:15378"/>
        <dbReference type="ChEBI" id="CHEBI:15379"/>
        <dbReference type="ChEBI" id="CHEBI:15740"/>
        <dbReference type="ChEBI" id="CHEBI:17245"/>
        <dbReference type="ChEBI" id="CHEBI:49016"/>
        <dbReference type="ChEBI" id="CHEBI:49252"/>
        <dbReference type="EC" id="1.13.11.53"/>
    </reaction>
</comment>
<dbReference type="GO" id="GO:0005506">
    <property type="term" value="F:iron ion binding"/>
    <property type="evidence" value="ECO:0007669"/>
    <property type="project" value="UniProtKB-UniRule"/>
</dbReference>
<feature type="binding site" evidence="9">
    <location>
        <position position="141"/>
    </location>
    <ligand>
        <name>Fe(2+)</name>
        <dbReference type="ChEBI" id="CHEBI:29033"/>
    </ligand>
</feature>
<feature type="site" description="Important to generate the dianion" evidence="9">
    <location>
        <position position="105"/>
    </location>
</feature>
<name>A0A1L3EXH1_9GAMM</name>
<evidence type="ECO:0000256" key="3">
    <source>
        <dbReference type="ARBA" id="ARBA00022605"/>
    </source>
</evidence>
<dbReference type="Proteomes" id="UP000182987">
    <property type="component" value="Chromosome"/>
</dbReference>
<comment type="subunit">
    <text evidence="9">Monomer.</text>
</comment>
<dbReference type="RefSeq" id="WP_046980411.1">
    <property type="nucleotide sequence ID" value="NZ_CP017480.1"/>
</dbReference>
<dbReference type="HAMAP" id="MF_01682">
    <property type="entry name" value="Salvage_MtnD"/>
    <property type="match status" value="1"/>
</dbReference>
<dbReference type="GO" id="GO:0010308">
    <property type="term" value="F:acireductone dioxygenase (Ni2+-requiring) activity"/>
    <property type="evidence" value="ECO:0007669"/>
    <property type="project" value="UniProtKB-UniRule"/>
</dbReference>
<protein>
    <recommendedName>
        <fullName evidence="9">Acireductone dioxygenase</fullName>
    </recommendedName>
    <alternativeName>
        <fullName evidence="9">1,2-dihydroxy-3-keto-5-methylthiopentene dioxygenase</fullName>
        <shortName evidence="9">DHK-MTPene dioxygenase</shortName>
    </alternativeName>
    <alternativeName>
        <fullName evidence="9">Acireductone dioxygenase (Fe(2+)-requiring)</fullName>
        <shortName evidence="9">ARD'</shortName>
        <shortName evidence="9">Fe-ARD</shortName>
        <ecNumber evidence="9">1.13.11.54</ecNumber>
    </alternativeName>
    <alternativeName>
        <fullName evidence="9">Acireductone dioxygenase (Ni(2+)-requiring)</fullName>
        <shortName evidence="9">ARD</shortName>
        <shortName evidence="9">Ni-ARD</shortName>
        <ecNumber evidence="9">1.13.11.53</ecNumber>
    </alternativeName>
</protein>
<comment type="function">
    <text evidence="9">Catalyzes 2 different reactions between oxygene and the acireductone 1,2-dihydroxy-3-keto-5-methylthiopentene (DHK-MTPene) depending upon the metal bound in the active site. Fe-containing acireductone dioxygenase (Fe-ARD) produces formate and 2-keto-4-methylthiobutyrate (KMTB), the alpha-ketoacid precursor of methionine in the methionine recycle pathway. Ni-containing acireductone dioxygenase (Ni-ARD) produces methylthiopropionate, carbon monoxide and formate, and does not lie on the methionine recycle pathway.</text>
</comment>
<evidence type="ECO:0000256" key="6">
    <source>
        <dbReference type="ARBA" id="ARBA00023002"/>
    </source>
</evidence>
<gene>
    <name evidence="9" type="primary">mtnD</name>
    <name evidence="10" type="ORF">BJI69_18850</name>
</gene>
<dbReference type="KEGG" id="lrz:BJI69_18850"/>
<feature type="binding site" evidence="9">
    <location>
        <position position="99"/>
    </location>
    <ligand>
        <name>Ni(2+)</name>
        <dbReference type="ChEBI" id="CHEBI:49786"/>
    </ligand>
</feature>
<feature type="binding site" evidence="9">
    <location>
        <position position="97"/>
    </location>
    <ligand>
        <name>Fe(2+)</name>
        <dbReference type="ChEBI" id="CHEBI:29033"/>
    </ligand>
</feature>
<dbReference type="EC" id="1.13.11.53" evidence="9"/>
<dbReference type="GO" id="GO:0019509">
    <property type="term" value="P:L-methionine salvage from methylthioadenosine"/>
    <property type="evidence" value="ECO:0007669"/>
    <property type="project" value="UniProtKB-UniRule"/>
</dbReference>
<sequence>MSRLRIYDDNQHDTPVAVHTDHAAIATALNAVGVRFEQWEANQPIAPGATQDEVIEAYRADIDRLMAENGYRSVDVISLKPDNPDRATFRQKFLNEHTHSEDEVRFFVAGAGQFTLHIDGRVYEVLCEKGDLIGVPDGTPHWFDMSESPYFVAIRLFTNTEGWVASFTGEDIAERFPRMNPHPSAAETATS</sequence>
<dbReference type="UniPathway" id="UPA00904">
    <property type="reaction ID" value="UER00878"/>
</dbReference>
<keyword evidence="8 9" id="KW-0486">Methionine biosynthesis</keyword>
<reference evidence="11" key="1">
    <citation type="submission" date="2016-09" db="EMBL/GenBank/DDBJ databases">
        <authorList>
            <person name="Lysoe E."/>
        </authorList>
    </citation>
    <scope>NUCLEOTIDE SEQUENCE [LARGE SCALE GENOMIC DNA]</scope>
    <source>
        <strain evidence="11">LJ96T</strain>
    </source>
</reference>
<comment type="cofactor">
    <cofactor evidence="9">
        <name>Ni(2+)</name>
        <dbReference type="ChEBI" id="CHEBI:49786"/>
    </cofactor>
    <text evidence="9">Binds 1 nickel ion per monomer.</text>
</comment>
<dbReference type="InterPro" id="IPR011051">
    <property type="entry name" value="RmlC_Cupin_sf"/>
</dbReference>
<keyword evidence="6 9" id="KW-0560">Oxidoreductase</keyword>
<keyword evidence="11" id="KW-1185">Reference proteome</keyword>
<dbReference type="GO" id="GO:0016151">
    <property type="term" value="F:nickel cation binding"/>
    <property type="evidence" value="ECO:0007669"/>
    <property type="project" value="UniProtKB-UniRule"/>
</dbReference>
<feature type="binding site" evidence="9">
    <location>
        <position position="97"/>
    </location>
    <ligand>
        <name>Ni(2+)</name>
        <dbReference type="ChEBI" id="CHEBI:49786"/>
    </ligand>
</feature>
<dbReference type="InterPro" id="IPR014710">
    <property type="entry name" value="RmlC-like_jellyroll"/>
</dbReference>
<feature type="binding site" evidence="9">
    <location>
        <position position="103"/>
    </location>
    <ligand>
        <name>Ni(2+)</name>
        <dbReference type="ChEBI" id="CHEBI:49786"/>
    </ligand>
</feature>
<comment type="pathway">
    <text evidence="9">Amino-acid biosynthesis; L-methionine biosynthesis via salvage pathway; L-methionine from S-methyl-5-thio-alpha-D-ribose 1-phosphate: step 5/6.</text>
</comment>
<dbReference type="GO" id="GO:0010309">
    <property type="term" value="F:acireductone dioxygenase [iron(II)-requiring] activity"/>
    <property type="evidence" value="ECO:0007669"/>
    <property type="project" value="UniProtKB-UniRule"/>
</dbReference>
<dbReference type="Pfam" id="PF03079">
    <property type="entry name" value="ARD"/>
    <property type="match status" value="1"/>
</dbReference>
<feature type="binding site" evidence="9">
    <location>
        <position position="99"/>
    </location>
    <ligand>
        <name>Fe(2+)</name>
        <dbReference type="ChEBI" id="CHEBI:29033"/>
    </ligand>
</feature>
<keyword evidence="5 9" id="KW-0223">Dioxygenase</keyword>
<dbReference type="STRING" id="1440763.BJI69_18850"/>
<evidence type="ECO:0000256" key="1">
    <source>
        <dbReference type="ARBA" id="ARBA00000428"/>
    </source>
</evidence>
<dbReference type="EC" id="1.13.11.54" evidence="9"/>
<proteinExistence type="inferred from homology"/>